<dbReference type="InterPro" id="IPR006746">
    <property type="entry name" value="26S_Psome_Rpn12"/>
</dbReference>
<dbReference type="Pfam" id="PF10075">
    <property type="entry name" value="CSN8_PSD8_EIF3K"/>
    <property type="match status" value="1"/>
</dbReference>
<dbReference type="PANTHER" id="PTHR12387:SF0">
    <property type="entry name" value="26S PROTEASOME NON-ATPASE REGULATORY SUBUNIT 8"/>
    <property type="match status" value="1"/>
</dbReference>
<feature type="domain" description="CSN8/PSMD8/EIF3K" evidence="3">
    <location>
        <begin position="237"/>
        <end position="404"/>
    </location>
</feature>
<comment type="caution">
    <text evidence="4">The sequence shown here is derived from an EMBL/GenBank/DDBJ whole genome shotgun (WGS) entry which is preliminary data.</text>
</comment>
<dbReference type="OrthoDB" id="8775810at2759"/>
<organism evidence="4 5">
    <name type="scientific">Gomphillus americanus</name>
    <dbReference type="NCBI Taxonomy" id="1940652"/>
    <lineage>
        <taxon>Eukaryota</taxon>
        <taxon>Fungi</taxon>
        <taxon>Dikarya</taxon>
        <taxon>Ascomycota</taxon>
        <taxon>Pezizomycotina</taxon>
        <taxon>Lecanoromycetes</taxon>
        <taxon>OSLEUM clade</taxon>
        <taxon>Ostropomycetidae</taxon>
        <taxon>Ostropales</taxon>
        <taxon>Graphidaceae</taxon>
        <taxon>Gomphilloideae</taxon>
        <taxon>Gomphillus</taxon>
    </lineage>
</organism>
<reference evidence="4" key="1">
    <citation type="submission" date="2021-03" db="EMBL/GenBank/DDBJ databases">
        <authorList>
            <person name="Tagirdzhanova G."/>
        </authorList>
    </citation>
    <scope>NUCLEOTIDE SEQUENCE</scope>
</reference>
<evidence type="ECO:0000313" key="4">
    <source>
        <dbReference type="EMBL" id="CAF9930719.1"/>
    </source>
</evidence>
<feature type="compositionally biased region" description="Low complexity" evidence="2">
    <location>
        <begin position="99"/>
        <end position="116"/>
    </location>
</feature>
<dbReference type="GO" id="GO:0008541">
    <property type="term" value="C:proteasome regulatory particle, lid subcomplex"/>
    <property type="evidence" value="ECO:0007669"/>
    <property type="project" value="TreeGrafter"/>
</dbReference>
<feature type="region of interest" description="Disordered" evidence="2">
    <location>
        <begin position="74"/>
        <end position="116"/>
    </location>
</feature>
<accession>A0A8H3FWW4</accession>
<dbReference type="EMBL" id="CAJPDQ010000036">
    <property type="protein sequence ID" value="CAF9930719.1"/>
    <property type="molecule type" value="Genomic_DNA"/>
</dbReference>
<dbReference type="GO" id="GO:0043161">
    <property type="term" value="P:proteasome-mediated ubiquitin-dependent protein catabolic process"/>
    <property type="evidence" value="ECO:0007669"/>
    <property type="project" value="TreeGrafter"/>
</dbReference>
<dbReference type="GO" id="GO:0005634">
    <property type="term" value="C:nucleus"/>
    <property type="evidence" value="ECO:0007669"/>
    <property type="project" value="TreeGrafter"/>
</dbReference>
<sequence length="434" mass="47590">MQIHSRKAGAKSRLWIKAAAKEPGRLFSVLKLCLISPQQKPVFTVTPTNQPSLSSNNSALEATQLSNPVLPAVRQENSPNVGKTTNSVHRVGPEALDPTQSTSTSSTTSSLALEKASATLPSLPSSAILPAEPTMASTEGRLEKILTRFSSNSLSPAEASERLKWAKSALLSMDALLPTPETRPIHLFLARGTLEAGALHSISAQDADGFTRYWQQLQSFYELPPSRYPKDAATGQKNKITGLYLMLLLTKGDYAGFHTVLEGLEMENALKEAPSHHPSMPTGKGDIPHRRDSLGRAVLEGDVFLKYPVMLEQWLMEGAYDRVWAAVKKDGVPSEEFAVFSEVLEHTIRLEIASCSEKSYPFVPISSAKTLFFLESEGAVLQFAKDRGWIARDGRIFFPNQQGESVRSEREILRASGQVIENTIGYARELETIV</sequence>
<proteinExistence type="predicted"/>
<feature type="compositionally biased region" description="Polar residues" evidence="2">
    <location>
        <begin position="75"/>
        <end position="88"/>
    </location>
</feature>
<evidence type="ECO:0000259" key="3">
    <source>
        <dbReference type="Pfam" id="PF10075"/>
    </source>
</evidence>
<dbReference type="InterPro" id="IPR033464">
    <property type="entry name" value="CSN8_PSD8_EIF3K"/>
</dbReference>
<evidence type="ECO:0000256" key="2">
    <source>
        <dbReference type="SAM" id="MobiDB-lite"/>
    </source>
</evidence>
<evidence type="ECO:0000256" key="1">
    <source>
        <dbReference type="ARBA" id="ARBA00022942"/>
    </source>
</evidence>
<gene>
    <name evidence="4" type="ORF">GOMPHAMPRED_005715</name>
</gene>
<protein>
    <recommendedName>
        <fullName evidence="3">CSN8/PSMD8/EIF3K domain-containing protein</fullName>
    </recommendedName>
</protein>
<dbReference type="PANTHER" id="PTHR12387">
    <property type="entry name" value="26S PROTEASOME NON-ATPASE REGULATORY SUBUNIT 8"/>
    <property type="match status" value="1"/>
</dbReference>
<keyword evidence="1" id="KW-0647">Proteasome</keyword>
<dbReference type="GO" id="GO:0005829">
    <property type="term" value="C:cytosol"/>
    <property type="evidence" value="ECO:0007669"/>
    <property type="project" value="TreeGrafter"/>
</dbReference>
<dbReference type="AlphaFoldDB" id="A0A8H3FWW4"/>
<dbReference type="Proteomes" id="UP000664169">
    <property type="component" value="Unassembled WGS sequence"/>
</dbReference>
<dbReference type="Gene3D" id="1.25.40.990">
    <property type="match status" value="1"/>
</dbReference>
<keyword evidence="5" id="KW-1185">Reference proteome</keyword>
<evidence type="ECO:0000313" key="5">
    <source>
        <dbReference type="Proteomes" id="UP000664169"/>
    </source>
</evidence>
<name>A0A8H3FWW4_9LECA</name>